<comment type="caution">
    <text evidence="1">The sequence shown here is derived from an EMBL/GenBank/DDBJ whole genome shotgun (WGS) entry which is preliminary data.</text>
</comment>
<keyword evidence="2" id="KW-1185">Reference proteome</keyword>
<proteinExistence type="predicted"/>
<accession>A0A177L3V6</accession>
<protein>
    <submittedName>
        <fullName evidence="1">Uncharacterized protein</fullName>
    </submittedName>
</protein>
<sequence length="60" mass="7020">MHYTEQMYEMVVAANAHTGLEKPSYKEREKLIAEYQWNSMNRVERISANLVKEVVSSETV</sequence>
<organism evidence="1 2">
    <name type="scientific">Domibacillus aminovorans</name>
    <dbReference type="NCBI Taxonomy" id="29332"/>
    <lineage>
        <taxon>Bacteria</taxon>
        <taxon>Bacillati</taxon>
        <taxon>Bacillota</taxon>
        <taxon>Bacilli</taxon>
        <taxon>Bacillales</taxon>
        <taxon>Bacillaceae</taxon>
        <taxon>Domibacillus</taxon>
    </lineage>
</organism>
<evidence type="ECO:0000313" key="2">
    <source>
        <dbReference type="Proteomes" id="UP000076935"/>
    </source>
</evidence>
<gene>
    <name evidence="1" type="ORF">AWH49_17980</name>
</gene>
<dbReference type="EMBL" id="LQWY01000053">
    <property type="protein sequence ID" value="OAH60094.1"/>
    <property type="molecule type" value="Genomic_DNA"/>
</dbReference>
<reference evidence="1 2" key="1">
    <citation type="submission" date="2016-01" db="EMBL/GenBank/DDBJ databases">
        <title>Investigation of taxonomic status of Bacillus aminovorans.</title>
        <authorList>
            <person name="Verma A."/>
            <person name="Pal Y."/>
            <person name="Krishnamurthi S."/>
        </authorList>
    </citation>
    <scope>NUCLEOTIDE SEQUENCE [LARGE SCALE GENOMIC DNA]</scope>
    <source>
        <strain evidence="1 2">DSM 1314</strain>
    </source>
</reference>
<dbReference type="Proteomes" id="UP000076935">
    <property type="component" value="Unassembled WGS sequence"/>
</dbReference>
<dbReference type="STRING" id="29332.AWH48_12175"/>
<dbReference type="AlphaFoldDB" id="A0A177L3V6"/>
<evidence type="ECO:0000313" key="1">
    <source>
        <dbReference type="EMBL" id="OAH60094.1"/>
    </source>
</evidence>
<dbReference type="RefSeq" id="WP_063966366.1">
    <property type="nucleotide sequence ID" value="NZ_JBCNAN010000022.1"/>
</dbReference>
<name>A0A177L3V6_9BACI</name>